<accession>A0A9P4XVN4</accession>
<dbReference type="AlphaFoldDB" id="A0A9P4XVN4"/>
<proteinExistence type="predicted"/>
<evidence type="ECO:0000313" key="1">
    <source>
        <dbReference type="EMBL" id="KAF3761681.1"/>
    </source>
</evidence>
<organism evidence="1 2">
    <name type="scientific">Cryphonectria parasitica (strain ATCC 38755 / EP155)</name>
    <dbReference type="NCBI Taxonomy" id="660469"/>
    <lineage>
        <taxon>Eukaryota</taxon>
        <taxon>Fungi</taxon>
        <taxon>Dikarya</taxon>
        <taxon>Ascomycota</taxon>
        <taxon>Pezizomycotina</taxon>
        <taxon>Sordariomycetes</taxon>
        <taxon>Sordariomycetidae</taxon>
        <taxon>Diaporthales</taxon>
        <taxon>Cryphonectriaceae</taxon>
        <taxon>Cryphonectria-Endothia species complex</taxon>
        <taxon>Cryphonectria</taxon>
    </lineage>
</organism>
<dbReference type="RefSeq" id="XP_040772660.1">
    <property type="nucleotide sequence ID" value="XM_040924898.1"/>
</dbReference>
<reference evidence="1" key="1">
    <citation type="journal article" date="2020" name="Phytopathology">
        <title>Genome sequence of the chestnut blight fungus Cryphonectria parasitica EP155: A fundamental resource for an archetypical invasive plant pathogen.</title>
        <authorList>
            <person name="Crouch J.A."/>
            <person name="Dawe A."/>
            <person name="Aerts A."/>
            <person name="Barry K."/>
            <person name="Churchill A.C.L."/>
            <person name="Grimwood J."/>
            <person name="Hillman B."/>
            <person name="Milgroom M.G."/>
            <person name="Pangilinan J."/>
            <person name="Smith M."/>
            <person name="Salamov A."/>
            <person name="Schmutz J."/>
            <person name="Yadav J."/>
            <person name="Grigoriev I.V."/>
            <person name="Nuss D."/>
        </authorList>
    </citation>
    <scope>NUCLEOTIDE SEQUENCE</scope>
    <source>
        <strain evidence="1">EP155</strain>
    </source>
</reference>
<name>A0A9P4XVN4_CRYP1</name>
<comment type="caution">
    <text evidence="1">The sequence shown here is derived from an EMBL/GenBank/DDBJ whole genome shotgun (WGS) entry which is preliminary data.</text>
</comment>
<dbReference type="EMBL" id="MU032351">
    <property type="protein sequence ID" value="KAF3761681.1"/>
    <property type="molecule type" value="Genomic_DNA"/>
</dbReference>
<protein>
    <submittedName>
        <fullName evidence="1">Uncharacterized protein</fullName>
    </submittedName>
</protein>
<dbReference type="Proteomes" id="UP000803844">
    <property type="component" value="Unassembled WGS sequence"/>
</dbReference>
<evidence type="ECO:0000313" key="2">
    <source>
        <dbReference type="Proteomes" id="UP000803844"/>
    </source>
</evidence>
<sequence>MKLAVIFLSIATIHKRNPFDLIIRNTFIPHKLVLSFDNTLNISIGVDLRIYLDYTSRAELVKRVLTLQEEQ</sequence>
<dbReference type="GeneID" id="63842027"/>
<gene>
    <name evidence="1" type="ORF">M406DRAFT_64842</name>
</gene>
<keyword evidence="2" id="KW-1185">Reference proteome</keyword>